<proteinExistence type="predicted"/>
<dbReference type="InterPro" id="IPR005358">
    <property type="entry name" value="Puta_zinc/iron-chelating_dom"/>
</dbReference>
<dbReference type="AlphaFoldDB" id="A0A1F7WKP8"/>
<sequence length="103" mass="12268">MKKKIIDMFLLAMGKIRRFYYHKFSKAHILRNHKRRSGDCARCGTCCKLLFKCPFLDESQTPSLCKVHNSRPMNCRIFPVDELDMRDRDIVSKDTTCGYRFRK</sequence>
<dbReference type="Pfam" id="PF03692">
    <property type="entry name" value="CxxCxxCC"/>
    <property type="match status" value="1"/>
</dbReference>
<protein>
    <submittedName>
        <fullName evidence="1">Uncharacterized protein</fullName>
    </submittedName>
</protein>
<comment type="caution">
    <text evidence="1">The sequence shown here is derived from an EMBL/GenBank/DDBJ whole genome shotgun (WGS) entry which is preliminary data.</text>
</comment>
<organism evidence="1 2">
    <name type="scientific">Candidatus Wallbacteria bacterium GWC2_49_35</name>
    <dbReference type="NCBI Taxonomy" id="1817813"/>
    <lineage>
        <taxon>Bacteria</taxon>
        <taxon>Candidatus Walliibacteriota</taxon>
    </lineage>
</organism>
<reference evidence="1 2" key="1">
    <citation type="journal article" date="2016" name="Nat. Commun.">
        <title>Thousands of microbial genomes shed light on interconnected biogeochemical processes in an aquifer system.</title>
        <authorList>
            <person name="Anantharaman K."/>
            <person name="Brown C.T."/>
            <person name="Hug L.A."/>
            <person name="Sharon I."/>
            <person name="Castelle C.J."/>
            <person name="Probst A.J."/>
            <person name="Thomas B.C."/>
            <person name="Singh A."/>
            <person name="Wilkins M.J."/>
            <person name="Karaoz U."/>
            <person name="Brodie E.L."/>
            <person name="Williams K.H."/>
            <person name="Hubbard S.S."/>
            <person name="Banfield J.F."/>
        </authorList>
    </citation>
    <scope>NUCLEOTIDE SEQUENCE [LARGE SCALE GENOMIC DNA]</scope>
</reference>
<evidence type="ECO:0000313" key="2">
    <source>
        <dbReference type="Proteomes" id="UP000178735"/>
    </source>
</evidence>
<name>A0A1F7WKP8_9BACT</name>
<dbReference type="EMBL" id="MGFH01000192">
    <property type="protein sequence ID" value="OGM02979.1"/>
    <property type="molecule type" value="Genomic_DNA"/>
</dbReference>
<evidence type="ECO:0000313" key="1">
    <source>
        <dbReference type="EMBL" id="OGM02979.1"/>
    </source>
</evidence>
<accession>A0A1F7WKP8</accession>
<dbReference type="Proteomes" id="UP000178735">
    <property type="component" value="Unassembled WGS sequence"/>
</dbReference>
<dbReference type="STRING" id="1817813.A2008_08915"/>
<gene>
    <name evidence="1" type="ORF">A2008_08915</name>
</gene>